<dbReference type="RefSeq" id="XP_006693923.1">
    <property type="nucleotide sequence ID" value="XM_006693860.1"/>
</dbReference>
<dbReference type="OrthoDB" id="4590880at2759"/>
<sequence>MVQLLQPILRKANLPHQKQNVERDDIGIVRMTTELVMIFRTSRACFHVFITRLKKPDMSPLSIMSKFDPQTMKPVKRCSFLDPKKRSAPVDLATSPGILKTTNSDGTDYHQERVLVKPQPLGDLHGIVEVFNAQESKTKSGDRPQRSRTRSMKQNTQNDDDVVDLI</sequence>
<dbReference type="EMBL" id="GL988041">
    <property type="protein sequence ID" value="EGS21627.1"/>
    <property type="molecule type" value="Genomic_DNA"/>
</dbReference>
<dbReference type="HOGENOM" id="CLU_1602496_0_0_1"/>
<dbReference type="KEGG" id="cthr:CTHT_0034910"/>
<reference evidence="2 3" key="1">
    <citation type="journal article" date="2011" name="Cell">
        <title>Insight into structure and assembly of the nuclear pore complex by utilizing the genome of a eukaryotic thermophile.</title>
        <authorList>
            <person name="Amlacher S."/>
            <person name="Sarges P."/>
            <person name="Flemming D."/>
            <person name="van Noort V."/>
            <person name="Kunze R."/>
            <person name="Devos D.P."/>
            <person name="Arumugam M."/>
            <person name="Bork P."/>
            <person name="Hurt E."/>
        </authorList>
    </citation>
    <scope>NUCLEOTIDE SEQUENCE [LARGE SCALE GENOMIC DNA]</scope>
    <source>
        <strain evidence="3">DSM 1495 / CBS 144.50 / IMI 039719</strain>
    </source>
</reference>
<name>G0S6H2_CHATD</name>
<accession>G0S6H2</accession>
<proteinExistence type="predicted"/>
<feature type="region of interest" description="Disordered" evidence="1">
    <location>
        <begin position="132"/>
        <end position="166"/>
    </location>
</feature>
<dbReference type="GeneID" id="18257529"/>
<dbReference type="AlphaFoldDB" id="G0S6H2"/>
<evidence type="ECO:0000256" key="1">
    <source>
        <dbReference type="SAM" id="MobiDB-lite"/>
    </source>
</evidence>
<protein>
    <submittedName>
        <fullName evidence="2">Uncharacterized protein</fullName>
    </submittedName>
</protein>
<evidence type="ECO:0000313" key="2">
    <source>
        <dbReference type="EMBL" id="EGS21627.1"/>
    </source>
</evidence>
<keyword evidence="3" id="KW-1185">Reference proteome</keyword>
<dbReference type="eggNOG" id="ENOG502SPSM">
    <property type="taxonomic scope" value="Eukaryota"/>
</dbReference>
<feature type="compositionally biased region" description="Basic and acidic residues" evidence="1">
    <location>
        <begin position="136"/>
        <end position="145"/>
    </location>
</feature>
<evidence type="ECO:0000313" key="3">
    <source>
        <dbReference type="Proteomes" id="UP000008066"/>
    </source>
</evidence>
<dbReference type="Proteomes" id="UP000008066">
    <property type="component" value="Unassembled WGS sequence"/>
</dbReference>
<organism evidence="3">
    <name type="scientific">Chaetomium thermophilum (strain DSM 1495 / CBS 144.50 / IMI 039719)</name>
    <name type="common">Thermochaetoides thermophila</name>
    <dbReference type="NCBI Taxonomy" id="759272"/>
    <lineage>
        <taxon>Eukaryota</taxon>
        <taxon>Fungi</taxon>
        <taxon>Dikarya</taxon>
        <taxon>Ascomycota</taxon>
        <taxon>Pezizomycotina</taxon>
        <taxon>Sordariomycetes</taxon>
        <taxon>Sordariomycetidae</taxon>
        <taxon>Sordariales</taxon>
        <taxon>Chaetomiaceae</taxon>
        <taxon>Thermochaetoides</taxon>
    </lineage>
</organism>
<gene>
    <name evidence="2" type="ORF">CTHT_0034910</name>
</gene>